<name>C1C2R9_CALCM</name>
<evidence type="ECO:0000256" key="8">
    <source>
        <dbReference type="ARBA" id="ARBA00023136"/>
    </source>
</evidence>
<comment type="subcellular location">
    <subcellularLocation>
        <location evidence="2">Cytoplasmic vesicle</location>
    </subcellularLocation>
    <subcellularLocation>
        <location evidence="1">Endoplasmic reticulum membrane</location>
        <topology evidence="1">Multi-pass membrane protein</topology>
    </subcellularLocation>
    <subcellularLocation>
        <location evidence="3">Peroxisome membrane</location>
        <topology evidence="3">Multi-pass membrane protein</topology>
    </subcellularLocation>
</comment>
<keyword evidence="6" id="KW-0256">Endoplasmic reticulum</keyword>
<dbReference type="EMBL" id="BT081148">
    <property type="protein sequence ID" value="ACO15572.1"/>
    <property type="molecule type" value="mRNA"/>
</dbReference>
<dbReference type="GO" id="GO:0031410">
    <property type="term" value="C:cytoplasmic vesicle"/>
    <property type="evidence" value="ECO:0007669"/>
    <property type="project" value="UniProtKB-SubCell"/>
</dbReference>
<reference evidence="13" key="1">
    <citation type="submission" date="2009-03" db="EMBL/GenBank/DDBJ databases">
        <title>Caligus clemensi ESTs and full-length cDNAs.</title>
        <authorList>
            <person name="Yasuike M."/>
            <person name="von Schalburg K."/>
            <person name="Cooper G."/>
            <person name="Leong J."/>
            <person name="Jones S.R.M."/>
            <person name="Koop B.F."/>
        </authorList>
    </citation>
    <scope>NUCLEOTIDE SEQUENCE</scope>
    <source>
        <tissue evidence="13">Whole</tissue>
    </source>
</reference>
<evidence type="ECO:0000313" key="13">
    <source>
        <dbReference type="EMBL" id="ACO15572.1"/>
    </source>
</evidence>
<keyword evidence="9" id="KW-0576">Peroxisome</keyword>
<evidence type="ECO:0000256" key="3">
    <source>
        <dbReference type="ARBA" id="ARBA00004585"/>
    </source>
</evidence>
<dbReference type="GO" id="GO:0005789">
    <property type="term" value="C:endoplasmic reticulum membrane"/>
    <property type="evidence" value="ECO:0007669"/>
    <property type="project" value="UniProtKB-SubCell"/>
</dbReference>
<evidence type="ECO:0000256" key="6">
    <source>
        <dbReference type="ARBA" id="ARBA00022824"/>
    </source>
</evidence>
<evidence type="ECO:0000256" key="12">
    <source>
        <dbReference type="ARBA" id="ARBA00024424"/>
    </source>
</evidence>
<protein>
    <recommendedName>
        <fullName evidence="12">Novel acetylcholine receptor chaperone</fullName>
    </recommendedName>
</protein>
<accession>C1C2R9</accession>
<evidence type="ECO:0000256" key="11">
    <source>
        <dbReference type="ARBA" id="ARBA00023329"/>
    </source>
</evidence>
<dbReference type="PANTHER" id="PTHR13163:SF0">
    <property type="entry name" value="NOVEL ACETYLCHOLINE RECEPTOR CHAPERONE"/>
    <property type="match status" value="1"/>
</dbReference>
<evidence type="ECO:0000256" key="9">
    <source>
        <dbReference type="ARBA" id="ARBA00023140"/>
    </source>
</evidence>
<keyword evidence="8" id="KW-0472">Membrane</keyword>
<evidence type="ECO:0000256" key="7">
    <source>
        <dbReference type="ARBA" id="ARBA00022989"/>
    </source>
</evidence>
<dbReference type="GO" id="GO:2000010">
    <property type="term" value="P:positive regulation of protein localization to cell surface"/>
    <property type="evidence" value="ECO:0007669"/>
    <property type="project" value="TreeGrafter"/>
</dbReference>
<keyword evidence="7" id="KW-1133">Transmembrane helix</keyword>
<sequence>MSKIVLKSLSILLGAFFIFLGTLKITPKISRDLHKDLRTEYAKYAKVFPFIKLLEVKLPSKWYRRTVGGLEITCGIIMCTLPHRKVKNIANVLLLGLKTLNLYSHWAINDALERTAPSLVFFLMLCCRLVVDWQLAKKKDGTTAQTGIQSINPLSSAVINKKKEQ</sequence>
<evidence type="ECO:0000256" key="1">
    <source>
        <dbReference type="ARBA" id="ARBA00004477"/>
    </source>
</evidence>
<dbReference type="GO" id="GO:0005778">
    <property type="term" value="C:peroxisomal membrane"/>
    <property type="evidence" value="ECO:0007669"/>
    <property type="project" value="UniProtKB-SubCell"/>
</dbReference>
<gene>
    <name evidence="13" type="primary">TMM35</name>
</gene>
<dbReference type="AlphaFoldDB" id="C1C2R9"/>
<proteinExistence type="evidence at transcript level"/>
<keyword evidence="5 13" id="KW-0812">Transmembrane</keyword>
<dbReference type="InterPro" id="IPR040399">
    <property type="entry name" value="TMEM35A/B"/>
</dbReference>
<evidence type="ECO:0000256" key="10">
    <source>
        <dbReference type="ARBA" id="ARBA00023186"/>
    </source>
</evidence>
<dbReference type="PANTHER" id="PTHR13163">
    <property type="entry name" value="SPINAL CORD EXPRESSION PROTEIN 4"/>
    <property type="match status" value="1"/>
</dbReference>
<keyword evidence="11" id="KW-0968">Cytoplasmic vesicle</keyword>
<organism evidence="13">
    <name type="scientific">Caligus clemensi</name>
    <name type="common">Sea louse</name>
    <dbReference type="NCBI Taxonomy" id="344056"/>
    <lineage>
        <taxon>Eukaryota</taxon>
        <taxon>Metazoa</taxon>
        <taxon>Ecdysozoa</taxon>
        <taxon>Arthropoda</taxon>
        <taxon>Crustacea</taxon>
        <taxon>Multicrustacea</taxon>
        <taxon>Hexanauplia</taxon>
        <taxon>Copepoda</taxon>
        <taxon>Siphonostomatoida</taxon>
        <taxon>Caligidae</taxon>
        <taxon>Caligus</taxon>
    </lineage>
</organism>
<evidence type="ECO:0000256" key="5">
    <source>
        <dbReference type="ARBA" id="ARBA00022692"/>
    </source>
</evidence>
<keyword evidence="10" id="KW-0143">Chaperone</keyword>
<dbReference type="GO" id="GO:0051131">
    <property type="term" value="P:chaperone-mediated protein complex assembly"/>
    <property type="evidence" value="ECO:0007669"/>
    <property type="project" value="TreeGrafter"/>
</dbReference>
<evidence type="ECO:0000256" key="2">
    <source>
        <dbReference type="ARBA" id="ARBA00004541"/>
    </source>
</evidence>
<comment type="similarity">
    <text evidence="4">Belongs to the DoxX family.</text>
</comment>
<evidence type="ECO:0000256" key="4">
    <source>
        <dbReference type="ARBA" id="ARBA00006679"/>
    </source>
</evidence>